<dbReference type="InterPro" id="IPR012334">
    <property type="entry name" value="Pectin_lyas_fold"/>
</dbReference>
<dbReference type="Gene3D" id="2.160.20.10">
    <property type="entry name" value="Single-stranded right-handed beta-helix, Pectin lyase-like"/>
    <property type="match status" value="2"/>
</dbReference>
<dbReference type="InterPro" id="IPR000743">
    <property type="entry name" value="Glyco_hydro_28"/>
</dbReference>
<gene>
    <name evidence="10" type="ORF">ORAREDHAP_LOCUS40216</name>
</gene>
<keyword evidence="7" id="KW-0961">Cell wall biogenesis/degradation</keyword>
<dbReference type="InterPro" id="IPR011050">
    <property type="entry name" value="Pectin_lyase_fold/virulence"/>
</dbReference>
<evidence type="ECO:0000256" key="2">
    <source>
        <dbReference type="ARBA" id="ARBA00008834"/>
    </source>
</evidence>
<comment type="similarity">
    <text evidence="2 9">Belongs to the glycosyl hydrolase 28 family.</text>
</comment>
<protein>
    <recommendedName>
        <fullName evidence="12">Pectate lyase superfamily protein domain-containing protein</fullName>
    </recommendedName>
</protein>
<accession>A0A6J5XWY7</accession>
<dbReference type="GO" id="GO:0071555">
    <property type="term" value="P:cell wall organization"/>
    <property type="evidence" value="ECO:0007669"/>
    <property type="project" value="UniProtKB-KW"/>
</dbReference>
<evidence type="ECO:0000256" key="4">
    <source>
        <dbReference type="ARBA" id="ARBA00022525"/>
    </source>
</evidence>
<proteinExistence type="inferred from homology"/>
<comment type="subcellular location">
    <subcellularLocation>
        <location evidence="1">Secreted</location>
        <location evidence="1">Cell wall</location>
    </subcellularLocation>
</comment>
<evidence type="ECO:0000256" key="6">
    <source>
        <dbReference type="ARBA" id="ARBA00023295"/>
    </source>
</evidence>
<dbReference type="Pfam" id="PF00295">
    <property type="entry name" value="Glyco_hydro_28"/>
    <property type="match status" value="2"/>
</dbReference>
<dbReference type="GO" id="GO:0004650">
    <property type="term" value="F:polygalacturonase activity"/>
    <property type="evidence" value="ECO:0007669"/>
    <property type="project" value="InterPro"/>
</dbReference>
<keyword evidence="3" id="KW-0134">Cell wall</keyword>
<evidence type="ECO:0000256" key="8">
    <source>
        <dbReference type="PROSITE-ProRule" id="PRU10052"/>
    </source>
</evidence>
<evidence type="ECO:0000256" key="3">
    <source>
        <dbReference type="ARBA" id="ARBA00022512"/>
    </source>
</evidence>
<organism evidence="10 11">
    <name type="scientific">Prunus armeniaca</name>
    <name type="common">Apricot</name>
    <name type="synonym">Armeniaca vulgaris</name>
    <dbReference type="NCBI Taxonomy" id="36596"/>
    <lineage>
        <taxon>Eukaryota</taxon>
        <taxon>Viridiplantae</taxon>
        <taxon>Streptophyta</taxon>
        <taxon>Embryophyta</taxon>
        <taxon>Tracheophyta</taxon>
        <taxon>Spermatophyta</taxon>
        <taxon>Magnoliopsida</taxon>
        <taxon>eudicotyledons</taxon>
        <taxon>Gunneridae</taxon>
        <taxon>Pentapetalae</taxon>
        <taxon>rosids</taxon>
        <taxon>fabids</taxon>
        <taxon>Rosales</taxon>
        <taxon>Rosaceae</taxon>
        <taxon>Amygdaloideae</taxon>
        <taxon>Amygdaleae</taxon>
        <taxon>Prunus</taxon>
    </lineage>
</organism>
<evidence type="ECO:0000256" key="1">
    <source>
        <dbReference type="ARBA" id="ARBA00004191"/>
    </source>
</evidence>
<reference evidence="11" key="1">
    <citation type="journal article" date="2020" name="Genome Biol.">
        <title>Gamete binning: chromosome-level and haplotype-resolved genome assembly enabled by high-throughput single-cell sequencing of gamete genomes.</title>
        <authorList>
            <person name="Campoy J.A."/>
            <person name="Sun H."/>
            <person name="Goel M."/>
            <person name="Jiao W.-B."/>
            <person name="Folz-Donahue K."/>
            <person name="Wang N."/>
            <person name="Rubio M."/>
            <person name="Liu C."/>
            <person name="Kukat C."/>
            <person name="Ruiz D."/>
            <person name="Huettel B."/>
            <person name="Schneeberger K."/>
        </authorList>
    </citation>
    <scope>NUCLEOTIDE SEQUENCE [LARGE SCALE GENOMIC DNA]</scope>
    <source>
        <strain evidence="11">cv. Rojo Pasion</strain>
    </source>
</reference>
<evidence type="ECO:0000256" key="9">
    <source>
        <dbReference type="RuleBase" id="RU361169"/>
    </source>
</evidence>
<evidence type="ECO:0000313" key="11">
    <source>
        <dbReference type="Proteomes" id="UP000507245"/>
    </source>
</evidence>
<dbReference type="AlphaFoldDB" id="A0A6J5XWY7"/>
<evidence type="ECO:0000256" key="5">
    <source>
        <dbReference type="ARBA" id="ARBA00022801"/>
    </source>
</evidence>
<dbReference type="PROSITE" id="PS00502">
    <property type="entry name" value="POLYGALACTURONASE"/>
    <property type="match status" value="1"/>
</dbReference>
<keyword evidence="11" id="KW-1185">Reference proteome</keyword>
<dbReference type="OrthoDB" id="187139at2759"/>
<name>A0A6J5XWY7_PRUAR</name>
<dbReference type="EMBL" id="CAEKKB010000006">
    <property type="protein sequence ID" value="CAB4315504.1"/>
    <property type="molecule type" value="Genomic_DNA"/>
</dbReference>
<feature type="active site" evidence="8">
    <location>
        <position position="175"/>
    </location>
</feature>
<evidence type="ECO:0008006" key="12">
    <source>
        <dbReference type="Google" id="ProtNLM"/>
    </source>
</evidence>
<keyword evidence="4" id="KW-0964">Secreted</keyword>
<dbReference type="SUPFAM" id="SSF51126">
    <property type="entry name" value="Pectin lyase-like"/>
    <property type="match status" value="1"/>
</dbReference>
<keyword evidence="6 9" id="KW-0326">Glycosidase</keyword>
<dbReference type="PANTHER" id="PTHR31375">
    <property type="match status" value="1"/>
</dbReference>
<evidence type="ECO:0000256" key="7">
    <source>
        <dbReference type="ARBA" id="ARBA00023316"/>
    </source>
</evidence>
<dbReference type="Proteomes" id="UP000507245">
    <property type="component" value="Unassembled WGS sequence"/>
</dbReference>
<evidence type="ECO:0000313" key="10">
    <source>
        <dbReference type="EMBL" id="CAB4315504.1"/>
    </source>
</evidence>
<dbReference type="GO" id="GO:0005975">
    <property type="term" value="P:carbohydrate metabolic process"/>
    <property type="evidence" value="ECO:0007669"/>
    <property type="project" value="InterPro"/>
</dbReference>
<keyword evidence="5 9" id="KW-0378">Hydrolase</keyword>
<sequence length="299" mass="32569">MGVFGAAGDSVTDDTQAFSKAWDAACQAERSSVVFLVPDKYSFLTQSILFKGPCKSYLLFQLDGRIVAPNGPNKWSSRNSKSDWLDFYGIHGMTMQGGGLIDGRGEKWWNSPKGSGCDHTPNALRFLKSSNLEVQGISGTPMEFTRGFQQCDDCTSLGDGRHDVDIMNVTCGPSHGISIGSLGRDKSEACVKNITVIKQSDNGLRIKPCQGGSGAVSKINFNNIEMDKVQLPPAAAQGDGELNFEPPFCWKAYGIIETRVTRPLRSCMMDSNKIKTVEQLTGKQMQYYGGRIKPRISGA</sequence>